<dbReference type="PANTHER" id="PTHR34475">
    <property type="match status" value="1"/>
</dbReference>
<feature type="region of interest" description="Disordered" evidence="1">
    <location>
        <begin position="83"/>
        <end position="107"/>
    </location>
</feature>
<dbReference type="AlphaFoldDB" id="A0AAU7UB17"/>
<dbReference type="InterPro" id="IPR025194">
    <property type="entry name" value="RodZ-like_C"/>
</dbReference>
<evidence type="ECO:0000259" key="3">
    <source>
        <dbReference type="PROSITE" id="PS50943"/>
    </source>
</evidence>
<sequence length="345" mass="36694">MSFGNELKTAREAQGLSLQDVAQRTRIRTDYLRALEAQDLPVLPERTLTRSYLQQYARALGLDPAPLAQEYDRLVPQSRELTQATLGPASQATRARTGRVSVPPRRPPRPGLPVGLLGSVVAVALVLGVAGYFGYTAYQAQHGATANAPTTEVALPSTRQVNLTVSSTPTGARVYVDNRYLGLTPIQGWPLDARDRAELRVEYGGRQTYKETLKLQSDRTLSVKLAPAGQVSSASTPTPSTPRVSATAARTPARTPSTPVAATPSAPAPPAAGRVRLSFRGASWTLVTDRSGRVLYRGTPSPGTSREFPSGVTIRTGNAGQVTVLVSGRAAQPFGGAGQVVTRRF</sequence>
<dbReference type="RefSeq" id="WP_350243977.1">
    <property type="nucleotide sequence ID" value="NZ_CP158299.1"/>
</dbReference>
<protein>
    <submittedName>
        <fullName evidence="4">RodZ domain-containing protein</fullName>
    </submittedName>
</protein>
<dbReference type="Gene3D" id="1.10.260.40">
    <property type="entry name" value="lambda repressor-like DNA-binding domains"/>
    <property type="match status" value="1"/>
</dbReference>
<dbReference type="SUPFAM" id="SSF47413">
    <property type="entry name" value="lambda repressor-like DNA-binding domains"/>
    <property type="match status" value="1"/>
</dbReference>
<keyword evidence="2" id="KW-0812">Transmembrane</keyword>
<dbReference type="PANTHER" id="PTHR34475:SF1">
    <property type="entry name" value="CYTOSKELETON PROTEIN RODZ"/>
    <property type="match status" value="1"/>
</dbReference>
<dbReference type="InterPro" id="IPR050400">
    <property type="entry name" value="Bact_Cytoskel_RodZ"/>
</dbReference>
<organism evidence="4">
    <name type="scientific">Deinococcus sonorensis KR-87</name>
    <dbReference type="NCBI Taxonomy" id="694439"/>
    <lineage>
        <taxon>Bacteria</taxon>
        <taxon>Thermotogati</taxon>
        <taxon>Deinococcota</taxon>
        <taxon>Deinococci</taxon>
        <taxon>Deinococcales</taxon>
        <taxon>Deinococcaceae</taxon>
        <taxon>Deinococcus</taxon>
    </lineage>
</organism>
<gene>
    <name evidence="4" type="ORF">ABOD76_06385</name>
</gene>
<dbReference type="EMBL" id="CP158299">
    <property type="protein sequence ID" value="XBV85932.1"/>
    <property type="molecule type" value="Genomic_DNA"/>
</dbReference>
<evidence type="ECO:0000256" key="1">
    <source>
        <dbReference type="SAM" id="MobiDB-lite"/>
    </source>
</evidence>
<dbReference type="InterPro" id="IPR010982">
    <property type="entry name" value="Lambda_DNA-bd_dom_sf"/>
</dbReference>
<feature type="compositionally biased region" description="Polar residues" evidence="1">
    <location>
        <begin position="83"/>
        <end position="94"/>
    </location>
</feature>
<dbReference type="InterPro" id="IPR013229">
    <property type="entry name" value="PEGA"/>
</dbReference>
<dbReference type="PROSITE" id="PS50943">
    <property type="entry name" value="HTH_CROC1"/>
    <property type="match status" value="1"/>
</dbReference>
<dbReference type="CDD" id="cd00093">
    <property type="entry name" value="HTH_XRE"/>
    <property type="match status" value="1"/>
</dbReference>
<proteinExistence type="predicted"/>
<evidence type="ECO:0000313" key="4">
    <source>
        <dbReference type="EMBL" id="XBV85932.1"/>
    </source>
</evidence>
<keyword evidence="2" id="KW-0472">Membrane</keyword>
<dbReference type="KEGG" id="dsc:ABOD76_06385"/>
<feature type="domain" description="HTH cro/C1-type" evidence="3">
    <location>
        <begin position="7"/>
        <end position="67"/>
    </location>
</feature>
<dbReference type="GO" id="GO:0003677">
    <property type="term" value="F:DNA binding"/>
    <property type="evidence" value="ECO:0007669"/>
    <property type="project" value="InterPro"/>
</dbReference>
<reference evidence="4" key="1">
    <citation type="submission" date="2024-06" db="EMBL/GenBank/DDBJ databases">
        <title>Draft Genome Sequence of Deinococcus sonorensis Type Strain KR-87, a Biofilm Producing Representative of the Genus Deinococcus.</title>
        <authorList>
            <person name="Boren L.S."/>
            <person name="Grosso R.A."/>
            <person name="Hugenberg-Cox A.N."/>
            <person name="Hill J.T.E."/>
            <person name="Albert C.M."/>
            <person name="Tuohy J.M."/>
        </authorList>
    </citation>
    <scope>NUCLEOTIDE SEQUENCE</scope>
    <source>
        <strain evidence="4">KR-87</strain>
    </source>
</reference>
<evidence type="ECO:0000256" key="2">
    <source>
        <dbReference type="SAM" id="Phobius"/>
    </source>
</evidence>
<feature type="region of interest" description="Disordered" evidence="1">
    <location>
        <begin position="226"/>
        <end position="273"/>
    </location>
</feature>
<keyword evidence="2" id="KW-1133">Transmembrane helix</keyword>
<feature type="transmembrane region" description="Helical" evidence="2">
    <location>
        <begin position="114"/>
        <end position="135"/>
    </location>
</feature>
<dbReference type="Pfam" id="PF13464">
    <property type="entry name" value="RodZ_C"/>
    <property type="match status" value="1"/>
</dbReference>
<dbReference type="Pfam" id="PF13413">
    <property type="entry name" value="HTH_25"/>
    <property type="match status" value="1"/>
</dbReference>
<accession>A0AAU7UB17</accession>
<dbReference type="InterPro" id="IPR001387">
    <property type="entry name" value="Cro/C1-type_HTH"/>
</dbReference>
<feature type="compositionally biased region" description="Low complexity" evidence="1">
    <location>
        <begin position="231"/>
        <end position="265"/>
    </location>
</feature>
<name>A0AAU7UB17_9DEIO</name>
<dbReference type="Pfam" id="PF08308">
    <property type="entry name" value="PEGA"/>
    <property type="match status" value="1"/>
</dbReference>
<dbReference type="SMART" id="SM00530">
    <property type="entry name" value="HTH_XRE"/>
    <property type="match status" value="1"/>
</dbReference>